<evidence type="ECO:0000313" key="1">
    <source>
        <dbReference type="EMBL" id="QGY03400.1"/>
    </source>
</evidence>
<reference evidence="1 2" key="1">
    <citation type="journal article" date="2012" name="Genet. Mol. Biol.">
        <title>Analysis of 16S rRNA and mxaF genes revealing insights into Methylobacterium niche-specific plant association.</title>
        <authorList>
            <person name="Dourado M.N."/>
            <person name="Andreote F.D."/>
            <person name="Dini-Andreote F."/>
            <person name="Conti R."/>
            <person name="Araujo J.M."/>
            <person name="Araujo W.L."/>
        </authorList>
    </citation>
    <scope>NUCLEOTIDE SEQUENCE [LARGE SCALE GENOMIC DNA]</scope>
    <source>
        <strain evidence="1 2">SR1.6/6</strain>
    </source>
</reference>
<dbReference type="InterPro" id="IPR007487">
    <property type="entry name" value="ABC_transpt-TYRBP-like"/>
</dbReference>
<gene>
    <name evidence="1" type="ORF">MMSR116_17005</name>
</gene>
<evidence type="ECO:0000313" key="2">
    <source>
        <dbReference type="Proteomes" id="UP000012488"/>
    </source>
</evidence>
<dbReference type="Gene3D" id="3.40.50.2300">
    <property type="match status" value="2"/>
</dbReference>
<sequence length="339" mass="36965">MLDMRRRDLTCLIIIEALCTLRSHRAMSAGKLPRIVFVTPIGRSGGATDGDSWNGLVTAFLQGLRDFGYIDGTTMKFEFYSAEGKPSQVDEIAARILEDPPDVVVAGGGGANEVAHAFKRLTRTVPIVMANSSDPVMQGLVLSLARPGGNITGFSGNTGPDFEVKRLEILREIAPYVSKIAYLGLKIDWESPVGIAVRSAAERFDAMVIHAEHASLDYSRAFDFILKEKVQGLFVGRNPWNYSNRHAIAAFAADRRIAAVYPTREYIEVAGLISYGPSLSVLYRRAARYVDKILKGDKPADLPVDQPSKFELVINTKAALAIGITPPATLLARADEIID</sequence>
<organism evidence="1 2">
    <name type="scientific">Methylobacterium mesophilicum SR1.6/6</name>
    <dbReference type="NCBI Taxonomy" id="908290"/>
    <lineage>
        <taxon>Bacteria</taxon>
        <taxon>Pseudomonadati</taxon>
        <taxon>Pseudomonadota</taxon>
        <taxon>Alphaproteobacteria</taxon>
        <taxon>Hyphomicrobiales</taxon>
        <taxon>Methylobacteriaceae</taxon>
        <taxon>Methylobacterium</taxon>
    </lineage>
</organism>
<proteinExistence type="predicted"/>
<dbReference type="PANTHER" id="PTHR35271">
    <property type="entry name" value="ABC TRANSPORTER, SUBSTRATE-BINDING LIPOPROTEIN-RELATED"/>
    <property type="match status" value="1"/>
</dbReference>
<evidence type="ECO:0008006" key="3">
    <source>
        <dbReference type="Google" id="ProtNLM"/>
    </source>
</evidence>
<reference evidence="1 2" key="2">
    <citation type="journal article" date="2013" name="Genome Announc.">
        <title>Draft Genome Sequence of Methylobacterium mesophilicum Strain SR1.6/6, Isolated from Citrus sinensis.</title>
        <authorList>
            <person name="Marinho Almeida D."/>
            <person name="Dini-Andreote F."/>
            <person name="Camargo Neves A.A."/>
            <person name="Juca Ramos R.T."/>
            <person name="Andreote F.D."/>
            <person name="Carneiro A.R."/>
            <person name="Oliveira de Souza Lima A."/>
            <person name="Caracciolo Gomes de Sa P.H."/>
            <person name="Ribeiro Barbosa M.S."/>
            <person name="Araujo W.L."/>
            <person name="Silva A."/>
        </authorList>
    </citation>
    <scope>NUCLEOTIDE SEQUENCE [LARGE SCALE GENOMIC DNA]</scope>
    <source>
        <strain evidence="1 2">SR1.6/6</strain>
    </source>
</reference>
<dbReference type="CDD" id="cd06325">
    <property type="entry name" value="PBP1_ABC_unchar_transporter"/>
    <property type="match status" value="1"/>
</dbReference>
<dbReference type="Pfam" id="PF04392">
    <property type="entry name" value="ABC_sub_bind"/>
    <property type="match status" value="1"/>
</dbReference>
<accession>A0A6B9FLE9</accession>
<dbReference type="AlphaFoldDB" id="A0A6B9FLE9"/>
<dbReference type="PANTHER" id="PTHR35271:SF1">
    <property type="entry name" value="ABC TRANSPORTER, SUBSTRATE-BINDING LIPOPROTEIN"/>
    <property type="match status" value="1"/>
</dbReference>
<dbReference type="Proteomes" id="UP000012488">
    <property type="component" value="Chromosome"/>
</dbReference>
<dbReference type="EMBL" id="CP043538">
    <property type="protein sequence ID" value="QGY03400.1"/>
    <property type="molecule type" value="Genomic_DNA"/>
</dbReference>
<name>A0A6B9FLE9_9HYPH</name>
<dbReference type="KEGG" id="mmes:MMSR116_17005"/>
<protein>
    <recommendedName>
        <fullName evidence="3">ABC transporter substrate-binding protein</fullName>
    </recommendedName>
</protein>